<comment type="caution">
    <text evidence="2">The sequence shown here is derived from an EMBL/GenBank/DDBJ whole genome shotgun (WGS) entry which is preliminary data.</text>
</comment>
<evidence type="ECO:0000313" key="2">
    <source>
        <dbReference type="EMBL" id="MBD3325654.1"/>
    </source>
</evidence>
<feature type="transmembrane region" description="Helical" evidence="1">
    <location>
        <begin position="7"/>
        <end position="35"/>
    </location>
</feature>
<dbReference type="EMBL" id="WJJP01000445">
    <property type="protein sequence ID" value="MBD3325654.1"/>
    <property type="molecule type" value="Genomic_DNA"/>
</dbReference>
<protein>
    <submittedName>
        <fullName evidence="2">Uncharacterized protein</fullName>
    </submittedName>
</protein>
<name>A0A9D5JWY3_9BACT</name>
<organism evidence="2 3">
    <name type="scientific">candidate division KSB3 bacterium</name>
    <dbReference type="NCBI Taxonomy" id="2044937"/>
    <lineage>
        <taxon>Bacteria</taxon>
        <taxon>candidate division KSB3</taxon>
    </lineage>
</organism>
<gene>
    <name evidence="2" type="ORF">GF339_13800</name>
</gene>
<keyword evidence="1" id="KW-0472">Membrane</keyword>
<sequence length="56" mass="6271">MSLMTKILVTLVFLGIVDVAIPIPILGIVLIYVVLQKPVWFIELVRDVYSDTPESV</sequence>
<dbReference type="AlphaFoldDB" id="A0A9D5JWY3"/>
<keyword evidence="1" id="KW-0812">Transmembrane</keyword>
<evidence type="ECO:0000256" key="1">
    <source>
        <dbReference type="SAM" id="Phobius"/>
    </source>
</evidence>
<dbReference type="Proteomes" id="UP000649604">
    <property type="component" value="Unassembled WGS sequence"/>
</dbReference>
<reference evidence="2" key="1">
    <citation type="submission" date="2019-11" db="EMBL/GenBank/DDBJ databases">
        <title>Microbial mats filling the niche in hypersaline microbial mats.</title>
        <authorList>
            <person name="Wong H.L."/>
            <person name="Macleod F.I."/>
            <person name="White R.A. III"/>
            <person name="Burns B.P."/>
        </authorList>
    </citation>
    <scope>NUCLEOTIDE SEQUENCE</scope>
    <source>
        <strain evidence="2">Rbin_158</strain>
    </source>
</reference>
<proteinExistence type="predicted"/>
<keyword evidence="1" id="KW-1133">Transmembrane helix</keyword>
<evidence type="ECO:0000313" key="3">
    <source>
        <dbReference type="Proteomes" id="UP000649604"/>
    </source>
</evidence>
<accession>A0A9D5JWY3</accession>